<gene>
    <name evidence="2" type="ORF">CAL26_05990</name>
</gene>
<keyword evidence="3" id="KW-1185">Reference proteome</keyword>
<protein>
    <recommendedName>
        <fullName evidence="4">Terminase</fullName>
    </recommendedName>
</protein>
<reference evidence="2" key="1">
    <citation type="submission" date="2017-05" db="EMBL/GenBank/DDBJ databases">
        <title>Complete and WGS of Bordetella genogroups.</title>
        <authorList>
            <person name="Spilker T."/>
            <person name="Lipuma J."/>
        </authorList>
    </citation>
    <scope>NUCLEOTIDE SEQUENCE</scope>
    <source>
        <strain evidence="2">AU21707</strain>
    </source>
</reference>
<dbReference type="Pfam" id="PF05944">
    <property type="entry name" value="Phage_term_smal"/>
    <property type="match status" value="1"/>
</dbReference>
<evidence type="ECO:0000313" key="2">
    <source>
        <dbReference type="EMBL" id="OZI23032.1"/>
    </source>
</evidence>
<feature type="region of interest" description="Disordered" evidence="1">
    <location>
        <begin position="1"/>
        <end position="29"/>
    </location>
</feature>
<dbReference type="EMBL" id="NEVJ01000002">
    <property type="protein sequence ID" value="OZI23032.1"/>
    <property type="molecule type" value="Genomic_DNA"/>
</dbReference>
<feature type="compositionally biased region" description="Basic residues" evidence="1">
    <location>
        <begin position="1"/>
        <end position="11"/>
    </location>
</feature>
<dbReference type="Proteomes" id="UP000216857">
    <property type="component" value="Unassembled WGS sequence"/>
</dbReference>
<evidence type="ECO:0008006" key="4">
    <source>
        <dbReference type="Google" id="ProtNLM"/>
    </source>
</evidence>
<dbReference type="GO" id="GO:0004519">
    <property type="term" value="F:endonuclease activity"/>
    <property type="evidence" value="ECO:0007669"/>
    <property type="project" value="InterPro"/>
</dbReference>
<sequence>MASLAQRHRTRVLAARESGKSDPGAPNPAGGVQALMMANLVNDLRRLKAIESVERKIAAKADMLPAYRDYVDGVLSADKGGQDEVIATVMVWHLDVGDFARGLTIAGYVLKHDLALPERYNRKVPALLLDEVPGAVLAGKVPVNSDTMGALQMVAVLTEGKDAPDQARAKLHRAMGETLAALAGDTPTGPQLDMARAGLAQLNRAVALHKDVGAKKAIEQLSRTIKKAEASAAG</sequence>
<comment type="caution">
    <text evidence="2">The sequence shown here is derived from an EMBL/GenBank/DDBJ whole genome shotgun (WGS) entry which is preliminary data.</text>
</comment>
<organism evidence="2 3">
    <name type="scientific">Bordetella genomosp. 9</name>
    <dbReference type="NCBI Taxonomy" id="1416803"/>
    <lineage>
        <taxon>Bacteria</taxon>
        <taxon>Pseudomonadati</taxon>
        <taxon>Pseudomonadota</taxon>
        <taxon>Betaproteobacteria</taxon>
        <taxon>Burkholderiales</taxon>
        <taxon>Alcaligenaceae</taxon>
        <taxon>Bordetella</taxon>
    </lineage>
</organism>
<dbReference type="OrthoDB" id="8562788at2"/>
<dbReference type="AlphaFoldDB" id="A0A261REE4"/>
<dbReference type="RefSeq" id="WP_094846048.1">
    <property type="nucleotide sequence ID" value="NZ_NEVJ01000002.1"/>
</dbReference>
<name>A0A261REE4_9BORD</name>
<dbReference type="InterPro" id="IPR010270">
    <property type="entry name" value="Phage_P2_GpM"/>
</dbReference>
<dbReference type="GO" id="GO:0003677">
    <property type="term" value="F:DNA binding"/>
    <property type="evidence" value="ECO:0007669"/>
    <property type="project" value="InterPro"/>
</dbReference>
<evidence type="ECO:0000256" key="1">
    <source>
        <dbReference type="SAM" id="MobiDB-lite"/>
    </source>
</evidence>
<accession>A0A261REE4</accession>
<proteinExistence type="predicted"/>
<evidence type="ECO:0000313" key="3">
    <source>
        <dbReference type="Proteomes" id="UP000216857"/>
    </source>
</evidence>